<gene>
    <name evidence="19" type="ORF">A3D67_02725</name>
</gene>
<evidence type="ECO:0000256" key="9">
    <source>
        <dbReference type="ARBA" id="ARBA00022801"/>
    </source>
</evidence>
<proteinExistence type="inferred from homology"/>
<comment type="caution">
    <text evidence="19">The sequence shown here is derived from an EMBL/GenBank/DDBJ whole genome shotgun (WGS) entry which is preliminary data.</text>
</comment>
<dbReference type="GO" id="GO:0030288">
    <property type="term" value="C:outer membrane-bounded periplasmic space"/>
    <property type="evidence" value="ECO:0007669"/>
    <property type="project" value="TreeGrafter"/>
</dbReference>
<dbReference type="GO" id="GO:0008658">
    <property type="term" value="F:penicillin binding"/>
    <property type="evidence" value="ECO:0007669"/>
    <property type="project" value="InterPro"/>
</dbReference>
<dbReference type="Proteomes" id="UP000178099">
    <property type="component" value="Unassembled WGS sequence"/>
</dbReference>
<comment type="catalytic activity">
    <reaction evidence="16">
        <text>[GlcNAc-(1-&gt;4)-Mur2Ac(oyl-L-Ala-gamma-D-Glu-L-Lys-D-Ala-D-Ala)](n)-di-trans,octa-cis-undecaprenyl diphosphate + beta-D-GlcNAc-(1-&gt;4)-Mur2Ac(oyl-L-Ala-gamma-D-Glu-L-Lys-D-Ala-D-Ala)-di-trans,octa-cis-undecaprenyl diphosphate = [GlcNAc-(1-&gt;4)-Mur2Ac(oyl-L-Ala-gamma-D-Glu-L-Lys-D-Ala-D-Ala)](n+1)-di-trans,octa-cis-undecaprenyl diphosphate + di-trans,octa-cis-undecaprenyl diphosphate + H(+)</text>
        <dbReference type="Rhea" id="RHEA:23708"/>
        <dbReference type="Rhea" id="RHEA-COMP:9602"/>
        <dbReference type="Rhea" id="RHEA-COMP:9603"/>
        <dbReference type="ChEBI" id="CHEBI:15378"/>
        <dbReference type="ChEBI" id="CHEBI:58405"/>
        <dbReference type="ChEBI" id="CHEBI:60033"/>
        <dbReference type="ChEBI" id="CHEBI:78435"/>
        <dbReference type="EC" id="2.4.99.28"/>
    </reaction>
</comment>
<keyword evidence="13" id="KW-0511">Multifunctional enzyme</keyword>
<evidence type="ECO:0000256" key="8">
    <source>
        <dbReference type="ARBA" id="ARBA00022679"/>
    </source>
</evidence>
<keyword evidence="5" id="KW-0121">Carboxypeptidase</keyword>
<reference evidence="19 20" key="1">
    <citation type="journal article" date="2016" name="Nat. Commun.">
        <title>Thousands of microbial genomes shed light on interconnected biogeochemical processes in an aquifer system.</title>
        <authorList>
            <person name="Anantharaman K."/>
            <person name="Brown C.T."/>
            <person name="Hug L.A."/>
            <person name="Sharon I."/>
            <person name="Castelle C.J."/>
            <person name="Probst A.J."/>
            <person name="Thomas B.C."/>
            <person name="Singh A."/>
            <person name="Wilkins M.J."/>
            <person name="Karaoz U."/>
            <person name="Brodie E.L."/>
            <person name="Williams K.H."/>
            <person name="Hubbard S.S."/>
            <person name="Banfield J.F."/>
        </authorList>
    </citation>
    <scope>NUCLEOTIDE SEQUENCE [LARGE SCALE GENOMIC DNA]</scope>
</reference>
<comment type="similarity">
    <text evidence="2">In the C-terminal section; belongs to the transpeptidase family.</text>
</comment>
<dbReference type="FunFam" id="1.10.3810.10:FF:000001">
    <property type="entry name" value="Penicillin-binding protein 1A"/>
    <property type="match status" value="1"/>
</dbReference>
<protein>
    <submittedName>
        <fullName evidence="19">Uncharacterized protein</fullName>
    </submittedName>
</protein>
<keyword evidence="7" id="KW-0328">Glycosyltransferase</keyword>
<dbReference type="PANTHER" id="PTHR32282">
    <property type="entry name" value="BINDING PROTEIN TRANSPEPTIDASE, PUTATIVE-RELATED"/>
    <property type="match status" value="1"/>
</dbReference>
<dbReference type="GO" id="GO:0009002">
    <property type="term" value="F:serine-type D-Ala-D-Ala carboxypeptidase activity"/>
    <property type="evidence" value="ECO:0007669"/>
    <property type="project" value="UniProtKB-EC"/>
</dbReference>
<name>A0A1G2DB56_9BACT</name>
<dbReference type="InterPro" id="IPR050396">
    <property type="entry name" value="Glycosyltr_51/Transpeptidase"/>
</dbReference>
<comment type="subcellular location">
    <subcellularLocation>
        <location evidence="1">Cell membrane</location>
    </subcellularLocation>
</comment>
<evidence type="ECO:0000256" key="15">
    <source>
        <dbReference type="ARBA" id="ARBA00034000"/>
    </source>
</evidence>
<dbReference type="Gene3D" id="3.40.710.10">
    <property type="entry name" value="DD-peptidase/beta-lactamase superfamily"/>
    <property type="match status" value="1"/>
</dbReference>
<evidence type="ECO:0000256" key="12">
    <source>
        <dbReference type="ARBA" id="ARBA00023136"/>
    </source>
</evidence>
<evidence type="ECO:0000256" key="14">
    <source>
        <dbReference type="ARBA" id="ARBA00023316"/>
    </source>
</evidence>
<keyword evidence="11" id="KW-0573">Peptidoglycan synthesis</keyword>
<evidence type="ECO:0000256" key="3">
    <source>
        <dbReference type="ARBA" id="ARBA00007739"/>
    </source>
</evidence>
<evidence type="ECO:0000256" key="1">
    <source>
        <dbReference type="ARBA" id="ARBA00004236"/>
    </source>
</evidence>
<keyword evidence="9" id="KW-0378">Hydrolase</keyword>
<dbReference type="AlphaFoldDB" id="A0A1G2DB56"/>
<feature type="domain" description="Penicillin-binding protein transpeptidase" evidence="17">
    <location>
        <begin position="323"/>
        <end position="593"/>
    </location>
</feature>
<dbReference type="InterPro" id="IPR012338">
    <property type="entry name" value="Beta-lactam/transpept-like"/>
</dbReference>
<dbReference type="PANTHER" id="PTHR32282:SF11">
    <property type="entry name" value="PENICILLIN-BINDING PROTEIN 1B"/>
    <property type="match status" value="1"/>
</dbReference>
<dbReference type="InterPro" id="IPR023346">
    <property type="entry name" value="Lysozyme-like_dom_sf"/>
</dbReference>
<dbReference type="InterPro" id="IPR036950">
    <property type="entry name" value="PBP_transglycosylase"/>
</dbReference>
<keyword evidence="4" id="KW-1003">Cell membrane</keyword>
<dbReference type="GO" id="GO:0071555">
    <property type="term" value="P:cell wall organization"/>
    <property type="evidence" value="ECO:0007669"/>
    <property type="project" value="UniProtKB-KW"/>
</dbReference>
<evidence type="ECO:0000256" key="6">
    <source>
        <dbReference type="ARBA" id="ARBA00022670"/>
    </source>
</evidence>
<feature type="domain" description="Glycosyl transferase family 51" evidence="18">
    <location>
        <begin position="61"/>
        <end position="231"/>
    </location>
</feature>
<evidence type="ECO:0000256" key="2">
    <source>
        <dbReference type="ARBA" id="ARBA00007090"/>
    </source>
</evidence>
<keyword evidence="12" id="KW-0472">Membrane</keyword>
<keyword evidence="14" id="KW-0961">Cell wall biogenesis/degradation</keyword>
<evidence type="ECO:0000313" key="20">
    <source>
        <dbReference type="Proteomes" id="UP000178099"/>
    </source>
</evidence>
<evidence type="ECO:0000256" key="7">
    <source>
        <dbReference type="ARBA" id="ARBA00022676"/>
    </source>
</evidence>
<evidence type="ECO:0000259" key="17">
    <source>
        <dbReference type="Pfam" id="PF00905"/>
    </source>
</evidence>
<accession>A0A1G2DB56</accession>
<keyword evidence="6" id="KW-0645">Protease</keyword>
<evidence type="ECO:0000256" key="16">
    <source>
        <dbReference type="ARBA" id="ARBA00049902"/>
    </source>
</evidence>
<dbReference type="SUPFAM" id="SSF56601">
    <property type="entry name" value="beta-lactamase/transpeptidase-like"/>
    <property type="match status" value="1"/>
</dbReference>
<evidence type="ECO:0000259" key="18">
    <source>
        <dbReference type="Pfam" id="PF00912"/>
    </source>
</evidence>
<keyword evidence="8" id="KW-0808">Transferase</keyword>
<organism evidence="19 20">
    <name type="scientific">Candidatus Lloydbacteria bacterium RIFCSPHIGHO2_02_FULL_51_22</name>
    <dbReference type="NCBI Taxonomy" id="1798663"/>
    <lineage>
        <taxon>Bacteria</taxon>
        <taxon>Candidatus Lloydiibacteriota</taxon>
    </lineage>
</organism>
<comment type="similarity">
    <text evidence="3">In the N-terminal section; belongs to the glycosyltransferase 51 family.</text>
</comment>
<dbReference type="GO" id="GO:0009252">
    <property type="term" value="P:peptidoglycan biosynthetic process"/>
    <property type="evidence" value="ECO:0007669"/>
    <property type="project" value="UniProtKB-KW"/>
</dbReference>
<evidence type="ECO:0000256" key="5">
    <source>
        <dbReference type="ARBA" id="ARBA00022645"/>
    </source>
</evidence>
<evidence type="ECO:0000313" key="19">
    <source>
        <dbReference type="EMBL" id="OGZ10865.1"/>
    </source>
</evidence>
<dbReference type="GO" id="GO:0008360">
    <property type="term" value="P:regulation of cell shape"/>
    <property type="evidence" value="ECO:0007669"/>
    <property type="project" value="UniProtKB-KW"/>
</dbReference>
<dbReference type="Pfam" id="PF00905">
    <property type="entry name" value="Transpeptidase"/>
    <property type="match status" value="1"/>
</dbReference>
<evidence type="ECO:0000256" key="13">
    <source>
        <dbReference type="ARBA" id="ARBA00023268"/>
    </source>
</evidence>
<dbReference type="EMBL" id="MHLN01000031">
    <property type="protein sequence ID" value="OGZ10865.1"/>
    <property type="molecule type" value="Genomic_DNA"/>
</dbReference>
<dbReference type="SUPFAM" id="SSF53955">
    <property type="entry name" value="Lysozyme-like"/>
    <property type="match status" value="1"/>
</dbReference>
<evidence type="ECO:0000256" key="4">
    <source>
        <dbReference type="ARBA" id="ARBA00022475"/>
    </source>
</evidence>
<dbReference type="InterPro" id="IPR001460">
    <property type="entry name" value="PCN-bd_Tpept"/>
</dbReference>
<evidence type="ECO:0000256" key="10">
    <source>
        <dbReference type="ARBA" id="ARBA00022960"/>
    </source>
</evidence>
<dbReference type="GO" id="GO:0006508">
    <property type="term" value="P:proteolysis"/>
    <property type="evidence" value="ECO:0007669"/>
    <property type="project" value="UniProtKB-KW"/>
</dbReference>
<keyword evidence="10" id="KW-0133">Cell shape</keyword>
<sequence length="835" mass="93707">MRDTMKNLALLTLAAGLFFGGSLLFWAANLRIPDLATLDERRVPESTKIYDRTGTVLLFDFHKDVQREVVPFDEISRYAKNATVAIEDARFYEHKGVLPSAFFRALLVNIGALGFEQGGSTITQQVIKNSLLTKDKTPARKLKEWVLALKLEQTTSKEKILELYLNEIPYGGSIYGIEEASRVFFGKKATDLTLAESAYLAALPQAPTYYSPYGNHTEKLEDRKNLILKRMLDEHFITQEEHGASRAEEVLFAPYKEENIKAPHFVFFVREYLEKKFGERLVESGGLKVITSLDYELQKKAEKIVLDYSKENIEKYNAHNAGLIATDPKTGQILVMVGSRDYFDTENEGNFNVTLSPNRQPGSAFKPFVYETAFEKGFTPETVVFDLETQFDINCDTEGKPREGVPEDYICYTPTNYDDVFRGPITLREALAQSINIPSIKTLYLAGLSDSLRTAQKMGITSLTDINKYGLTLVLGGGEVSLLEMTGAYSVFANEGKKNSLVPILKVEDKNGVVLEEYKKNEVRVIPEKTALQVSDILSDNTARAPAFGERSYLYFQDREVAAKTGTTNNYIDAWVIGYTPDIAVGAWAGNNDYTPMEKKVAGFIIAPLWNAFMQEALKTLPDTPFKRVNTTPDASLKPILRGIWLGGEPYTIDKVSGKLATVYTPAETIEEKVIPNVHDILYWVNRNNVAGPKPEHPENDPQFELWEAPVKKWVEQAGLRFDGFKLPTEEDSVHKPEFSPQFSVLGLLQEYGSSDTISFTISGTGVYPLSRVDIFINDVYTHTSATKPFSFSLSVNSVKQIQKENTVTVTVYDSVFNKTTKTFAVRIKDRPTDI</sequence>
<comment type="catalytic activity">
    <reaction evidence="15">
        <text>Preferential cleavage: (Ac)2-L-Lys-D-Ala-|-D-Ala. Also transpeptidation of peptidyl-alanyl moieties that are N-acyl substituents of D-alanine.</text>
        <dbReference type="EC" id="3.4.16.4"/>
    </reaction>
</comment>
<dbReference type="Pfam" id="PF00912">
    <property type="entry name" value="Transgly"/>
    <property type="match status" value="1"/>
</dbReference>
<evidence type="ECO:0000256" key="11">
    <source>
        <dbReference type="ARBA" id="ARBA00022984"/>
    </source>
</evidence>
<dbReference type="GO" id="GO:0008955">
    <property type="term" value="F:peptidoglycan glycosyltransferase activity"/>
    <property type="evidence" value="ECO:0007669"/>
    <property type="project" value="UniProtKB-EC"/>
</dbReference>
<dbReference type="Gene3D" id="1.10.3810.10">
    <property type="entry name" value="Biosynthetic peptidoglycan transglycosylase-like"/>
    <property type="match status" value="1"/>
</dbReference>
<dbReference type="InterPro" id="IPR001264">
    <property type="entry name" value="Glyco_trans_51"/>
</dbReference>
<dbReference type="GO" id="GO:0005886">
    <property type="term" value="C:plasma membrane"/>
    <property type="evidence" value="ECO:0007669"/>
    <property type="project" value="UniProtKB-SubCell"/>
</dbReference>